<gene>
    <name evidence="7" type="primary">h1</name>
</gene>
<keyword evidence="3 6" id="KW-0134">Cell wall</keyword>
<dbReference type="CDD" id="cd23507">
    <property type="entry name" value="hydrophobin_I"/>
    <property type="match status" value="1"/>
</dbReference>
<evidence type="ECO:0000256" key="2">
    <source>
        <dbReference type="ARBA" id="ARBA00010446"/>
    </source>
</evidence>
<evidence type="ECO:0000256" key="4">
    <source>
        <dbReference type="ARBA" id="ARBA00022525"/>
    </source>
</evidence>
<keyword evidence="6" id="KW-0732">Signal</keyword>
<evidence type="ECO:0000256" key="5">
    <source>
        <dbReference type="ARBA" id="ARBA00023157"/>
    </source>
</evidence>
<reference evidence="7" key="1">
    <citation type="thesis" date="2001" institute="Department of Plant Biology" country="University of Zurich, Zurich, Switzerland">
        <authorList>
            <person name="Trembley M.L."/>
        </authorList>
    </citation>
    <scope>NUCLEOTIDE SEQUENCE</scope>
    <source>
        <strain evidence="7">DGH3</strain>
    </source>
</reference>
<dbReference type="SMART" id="SM00075">
    <property type="entry name" value="HYDRO"/>
    <property type="match status" value="1"/>
</dbReference>
<organism evidence="7">
    <name type="scientific">Dictyonema glabratum</name>
    <dbReference type="NCBI Taxonomy" id="164459"/>
    <lineage>
        <taxon>Eukaryota</taxon>
        <taxon>Fungi</taxon>
        <taxon>Dikarya</taxon>
        <taxon>Basidiomycota</taxon>
        <taxon>Agaricomycotina</taxon>
        <taxon>Agaricomycetes</taxon>
        <taxon>Agaricomycetidae</taxon>
        <taxon>Agaricales</taxon>
        <taxon>Hygrophoraceae</taxon>
        <taxon>Dictyonema</taxon>
    </lineage>
</organism>
<evidence type="ECO:0000256" key="6">
    <source>
        <dbReference type="RuleBase" id="RU365009"/>
    </source>
</evidence>
<name>Q8WZJ3_9AGAR</name>
<accession>Q8WZJ3</accession>
<proteinExistence type="evidence at transcript level"/>
<evidence type="ECO:0000256" key="1">
    <source>
        <dbReference type="ARBA" id="ARBA00004191"/>
    </source>
</evidence>
<sequence length="130" mass="13171">MFARTSVFIILALTASFVAAVPTTPKPPPPKPLPPKPSPPPSAPVIQCNTGPVQCCDSVQNSNDKEIANLLGFLGIVTGGDEVPIGVTCSPISVAGGTGSNSCTAQPVCCQNNTFNGVVAIGCNPININK</sequence>
<protein>
    <recommendedName>
        <fullName evidence="6">Hydrophobin</fullName>
    </recommendedName>
</protein>
<comment type="subcellular location">
    <subcellularLocation>
        <location evidence="1 6">Secreted</location>
        <location evidence="1 6">Cell wall</location>
    </subcellularLocation>
</comment>
<reference evidence="7" key="2">
    <citation type="journal article" date="2002" name="Fungal Genet. Biol.">
        <title>Hydrophobins DGH1, DGH2, and DGH3 in the lichen-forming basidiomycete Dictyonema glabratum.</title>
        <authorList>
            <person name="Trembley M.L."/>
            <person name="Ringli C."/>
            <person name="Honegger R."/>
        </authorList>
    </citation>
    <scope>NUCLEOTIDE SEQUENCE</scope>
    <source>
        <strain evidence="7">DGH3</strain>
    </source>
</reference>
<keyword evidence="5 6" id="KW-1015">Disulfide bond</keyword>
<evidence type="ECO:0000256" key="3">
    <source>
        <dbReference type="ARBA" id="ARBA00022512"/>
    </source>
</evidence>
<feature type="chain" id="PRO_5013986725" description="Hydrophobin" evidence="6">
    <location>
        <begin position="21"/>
        <end position="130"/>
    </location>
</feature>
<feature type="signal peptide" evidence="6">
    <location>
        <begin position="1"/>
        <end position="20"/>
    </location>
</feature>
<dbReference type="AlphaFoldDB" id="Q8WZJ3"/>
<comment type="similarity">
    <text evidence="2 6">Belongs to the fungal hydrophobin family.</text>
</comment>
<dbReference type="GO" id="GO:0005199">
    <property type="term" value="F:structural constituent of cell wall"/>
    <property type="evidence" value="ECO:0007669"/>
    <property type="project" value="InterPro"/>
</dbReference>
<keyword evidence="4 6" id="KW-0964">Secreted</keyword>
<evidence type="ECO:0000313" key="7">
    <source>
        <dbReference type="EMBL" id="CAC86002.1"/>
    </source>
</evidence>
<dbReference type="EMBL" id="AJ320544">
    <property type="protein sequence ID" value="CAC86002.1"/>
    <property type="molecule type" value="mRNA"/>
</dbReference>
<dbReference type="Pfam" id="PF01185">
    <property type="entry name" value="Hydrophobin"/>
    <property type="match status" value="1"/>
</dbReference>
<dbReference type="InterPro" id="IPR001338">
    <property type="entry name" value="Class_I_Hydrophobin"/>
</dbReference>
<dbReference type="GO" id="GO:0009277">
    <property type="term" value="C:fungal-type cell wall"/>
    <property type="evidence" value="ECO:0007669"/>
    <property type="project" value="InterPro"/>
</dbReference>